<dbReference type="Proteomes" id="UP000567179">
    <property type="component" value="Unassembled WGS sequence"/>
</dbReference>
<accession>A0A8H5BWW4</accession>
<dbReference type="OrthoDB" id="2867594at2759"/>
<sequence length="119" mass="13378">MSVDEVAAWFNANITQPDTRGYNSSMFIELEKEAVEDGVCTVAWTFSGNVEALRCDFGMALQVAVLINEDMMPDGIIGCFHRSGVVITVDNFELAQHGEKYLVGMEVKIDEAWRDFAYW</sequence>
<evidence type="ECO:0000313" key="1">
    <source>
        <dbReference type="EMBL" id="KAF5331052.1"/>
    </source>
</evidence>
<comment type="caution">
    <text evidence="1">The sequence shown here is derived from an EMBL/GenBank/DDBJ whole genome shotgun (WGS) entry which is preliminary data.</text>
</comment>
<gene>
    <name evidence="1" type="ORF">D9619_006017</name>
</gene>
<evidence type="ECO:0000313" key="2">
    <source>
        <dbReference type="Proteomes" id="UP000567179"/>
    </source>
</evidence>
<dbReference type="AlphaFoldDB" id="A0A8H5BWW4"/>
<keyword evidence="2" id="KW-1185">Reference proteome</keyword>
<reference evidence="1 2" key="1">
    <citation type="journal article" date="2020" name="ISME J.">
        <title>Uncovering the hidden diversity of litter-decomposition mechanisms in mushroom-forming fungi.</title>
        <authorList>
            <person name="Floudas D."/>
            <person name="Bentzer J."/>
            <person name="Ahren D."/>
            <person name="Johansson T."/>
            <person name="Persson P."/>
            <person name="Tunlid A."/>
        </authorList>
    </citation>
    <scope>NUCLEOTIDE SEQUENCE [LARGE SCALE GENOMIC DNA]</scope>
    <source>
        <strain evidence="1 2">CBS 101986</strain>
    </source>
</reference>
<name>A0A8H5BWW4_9AGAR</name>
<proteinExistence type="predicted"/>
<protein>
    <submittedName>
        <fullName evidence="1">Uncharacterized protein</fullName>
    </submittedName>
</protein>
<organism evidence="1 2">
    <name type="scientific">Psilocybe cf. subviscida</name>
    <dbReference type="NCBI Taxonomy" id="2480587"/>
    <lineage>
        <taxon>Eukaryota</taxon>
        <taxon>Fungi</taxon>
        <taxon>Dikarya</taxon>
        <taxon>Basidiomycota</taxon>
        <taxon>Agaricomycotina</taxon>
        <taxon>Agaricomycetes</taxon>
        <taxon>Agaricomycetidae</taxon>
        <taxon>Agaricales</taxon>
        <taxon>Agaricineae</taxon>
        <taxon>Strophariaceae</taxon>
        <taxon>Psilocybe</taxon>
    </lineage>
</organism>
<dbReference type="EMBL" id="JAACJJ010000001">
    <property type="protein sequence ID" value="KAF5331052.1"/>
    <property type="molecule type" value="Genomic_DNA"/>
</dbReference>